<dbReference type="Proteomes" id="UP000436284">
    <property type="component" value="Unassembled WGS sequence"/>
</dbReference>
<evidence type="ECO:0000256" key="2">
    <source>
        <dbReference type="ARBA" id="ARBA00022679"/>
    </source>
</evidence>
<comment type="similarity">
    <text evidence="1">Belongs to the four-carbon acid sugar kinase family.</text>
</comment>
<reference evidence="9 10" key="1">
    <citation type="submission" date="2019-12" db="EMBL/GenBank/DDBJ databases">
        <title>Salinicoccus cyprini sp. nov., isolated from gastro-intestinal tract of mirror carp, Cyprinus carpio var. specularis, collected from Gobind Sagar Reservoir, Himachal Pradesh, India.</title>
        <authorList>
            <person name="Talwar C."/>
            <person name="Singh A.K."/>
            <person name="Lal R."/>
            <person name="Negi R.K."/>
        </authorList>
    </citation>
    <scope>NUCLEOTIDE SEQUENCE [LARGE SCALE GENOMIC DNA]</scope>
    <source>
        <strain evidence="9 10">J-82</strain>
    </source>
</reference>
<dbReference type="Gene3D" id="3.40.50.10840">
    <property type="entry name" value="Putative sugar-binding, N-terminal domain"/>
    <property type="match status" value="1"/>
</dbReference>
<dbReference type="GO" id="GO:0005524">
    <property type="term" value="F:ATP binding"/>
    <property type="evidence" value="ECO:0007669"/>
    <property type="project" value="UniProtKB-KW"/>
</dbReference>
<dbReference type="Pfam" id="PF07005">
    <property type="entry name" value="SBD_N"/>
    <property type="match status" value="1"/>
</dbReference>
<dbReference type="OrthoDB" id="153193at2"/>
<evidence type="ECO:0000256" key="3">
    <source>
        <dbReference type="ARBA" id="ARBA00022741"/>
    </source>
</evidence>
<dbReference type="InterPro" id="IPR042213">
    <property type="entry name" value="NBD_C_sf"/>
</dbReference>
<dbReference type="Pfam" id="PF17042">
    <property type="entry name" value="NBD_C"/>
    <property type="match status" value="1"/>
</dbReference>
<name>A0A6N8U234_9STAP</name>
<dbReference type="EMBL" id="WUUK01000003">
    <property type="protein sequence ID" value="MXQ51397.1"/>
    <property type="molecule type" value="Genomic_DNA"/>
</dbReference>
<dbReference type="SUPFAM" id="SSF142764">
    <property type="entry name" value="YgbK-like"/>
    <property type="match status" value="1"/>
</dbReference>
<keyword evidence="3" id="KW-0547">Nucleotide-binding</keyword>
<keyword evidence="5" id="KW-0067">ATP-binding</keyword>
<evidence type="ECO:0000313" key="9">
    <source>
        <dbReference type="EMBL" id="MXQ51397.1"/>
    </source>
</evidence>
<feature type="domain" description="Four-carbon acid sugar kinase N-terminal" evidence="7">
    <location>
        <begin position="26"/>
        <end position="263"/>
    </location>
</feature>
<keyword evidence="6" id="KW-0119">Carbohydrate metabolism</keyword>
<keyword evidence="2" id="KW-0808">Transferase</keyword>
<sequence length="461" mass="51559">MNWNVLNAVADCDTERDFESFDYKVVVLDDDPTGTQTVKDLNVYTAWDEALVRDGFLSDNNMFYIMTNSRALSEAETIGTHKEITRVLEKVSLELDQPYLIISRGDSTLRGHSYIEPKTINDASPDGFDAVFHIPAFFEGGRYTYQGVHYLKEGETFLPVHESEFANDSTFGFNAATMQEYVAEKSRGEVDESHVKHIDLDMLRGCDDAQLLEFIDALSNFDQVIVDAANDKDLEFFTAVLMDYLNRENKKFIFRTAASFVKSICATPGEVLDQSQMTDQGDTHGGIIVVGSHVKKTTQQLEQLISHSNIEALEFSVSEVKDKAGLSDYIEHHRKQAEQLIEDGKDVVIFTSRELIRTEDRDESLKISKRISESLVAIVSNLEVKPRFIIAKGGITSSDLATIGLGVRKARVLGQAEKGIPVWLTMAESKYPSMPYIVFPGNVGDAGTLLDVYRKLDKGES</sequence>
<dbReference type="AlphaFoldDB" id="A0A6N8U234"/>
<dbReference type="InterPro" id="IPR010737">
    <property type="entry name" value="4-carb_acid_sugar_kinase_N"/>
</dbReference>
<evidence type="ECO:0000256" key="4">
    <source>
        <dbReference type="ARBA" id="ARBA00022777"/>
    </source>
</evidence>
<comment type="caution">
    <text evidence="9">The sequence shown here is derived from an EMBL/GenBank/DDBJ whole genome shotgun (WGS) entry which is preliminary data.</text>
</comment>
<keyword evidence="4" id="KW-0418">Kinase</keyword>
<evidence type="ECO:0000256" key="1">
    <source>
        <dbReference type="ARBA" id="ARBA00005715"/>
    </source>
</evidence>
<evidence type="ECO:0000259" key="7">
    <source>
        <dbReference type="Pfam" id="PF07005"/>
    </source>
</evidence>
<organism evidence="9 10">
    <name type="scientific">Salinicoccus hispanicus</name>
    <dbReference type="NCBI Taxonomy" id="157225"/>
    <lineage>
        <taxon>Bacteria</taxon>
        <taxon>Bacillati</taxon>
        <taxon>Bacillota</taxon>
        <taxon>Bacilli</taxon>
        <taxon>Bacillales</taxon>
        <taxon>Staphylococcaceae</taxon>
        <taxon>Salinicoccus</taxon>
    </lineage>
</organism>
<proteinExistence type="inferred from homology"/>
<dbReference type="Gene3D" id="3.40.980.20">
    <property type="entry name" value="Four-carbon acid sugar kinase, nucleotide binding domain"/>
    <property type="match status" value="1"/>
</dbReference>
<evidence type="ECO:0000256" key="5">
    <source>
        <dbReference type="ARBA" id="ARBA00022840"/>
    </source>
</evidence>
<dbReference type="InterPro" id="IPR037051">
    <property type="entry name" value="4-carb_acid_sugar_kinase_N_sf"/>
</dbReference>
<evidence type="ECO:0000256" key="6">
    <source>
        <dbReference type="ARBA" id="ARBA00023277"/>
    </source>
</evidence>
<dbReference type="RefSeq" id="WP_160655868.1">
    <property type="nucleotide sequence ID" value="NZ_JBHRWU010000001.1"/>
</dbReference>
<dbReference type="GO" id="GO:0016301">
    <property type="term" value="F:kinase activity"/>
    <property type="evidence" value="ECO:0007669"/>
    <property type="project" value="UniProtKB-KW"/>
</dbReference>
<evidence type="ECO:0000313" key="10">
    <source>
        <dbReference type="Proteomes" id="UP000436284"/>
    </source>
</evidence>
<dbReference type="InterPro" id="IPR031475">
    <property type="entry name" value="NBD_C"/>
</dbReference>
<accession>A0A6N8U234</accession>
<evidence type="ECO:0000259" key="8">
    <source>
        <dbReference type="Pfam" id="PF17042"/>
    </source>
</evidence>
<protein>
    <recommendedName>
        <fullName evidence="11">Hydroxyacid dehydrogenase</fullName>
    </recommendedName>
</protein>
<gene>
    <name evidence="9" type="ORF">GQ671_08950</name>
</gene>
<feature type="domain" description="Four-carbon acid sugar kinase nucleotide binding" evidence="8">
    <location>
        <begin position="288"/>
        <end position="449"/>
    </location>
</feature>
<evidence type="ECO:0008006" key="11">
    <source>
        <dbReference type="Google" id="ProtNLM"/>
    </source>
</evidence>
<keyword evidence="10" id="KW-1185">Reference proteome</keyword>